<sequence length="243" mass="27692">MMSIFVLSSCFPQVLLLQLQVLQPPVPALVRQLPQLFKLAALVLQLLLSLQQHPRCPSYHQKLLAKVLSRLLGTGIMSFKTNRNVLIRLEAEVAKVVETQTSLERQLELIETHQNEVDMALQSMEDEAEHVFQDERVLLCEDEAASARDTLFEQSEVVENELQHMTEQVQSIIQTLNATQSAEFEASDSMSPFDTAVRILDNQLHSLTWIDEKANEFSTRIQRLPNNSASAEHDSGMPRFWLR</sequence>
<feature type="chain" id="PRO_5036271898" evidence="1">
    <location>
        <begin position="17"/>
        <end position="243"/>
    </location>
</feature>
<dbReference type="EMBL" id="JAAALK010000282">
    <property type="protein sequence ID" value="KAG8078517.1"/>
    <property type="molecule type" value="Genomic_DNA"/>
</dbReference>
<dbReference type="InterPro" id="IPR026010">
    <property type="entry name" value="NSP1/NUP62"/>
</dbReference>
<dbReference type="GO" id="GO:0044613">
    <property type="term" value="C:nuclear pore central transport channel"/>
    <property type="evidence" value="ECO:0007669"/>
    <property type="project" value="TreeGrafter"/>
</dbReference>
<dbReference type="GO" id="GO:0006405">
    <property type="term" value="P:RNA export from nucleus"/>
    <property type="evidence" value="ECO:0007669"/>
    <property type="project" value="TreeGrafter"/>
</dbReference>
<keyword evidence="3" id="KW-1185">Reference proteome</keyword>
<protein>
    <submittedName>
        <fullName evidence="2">Uncharacterized protein</fullName>
    </submittedName>
</protein>
<dbReference type="GO" id="GO:0006606">
    <property type="term" value="P:protein import into nucleus"/>
    <property type="evidence" value="ECO:0007669"/>
    <property type="project" value="TreeGrafter"/>
</dbReference>
<name>A0A8J5T429_ZIZPA</name>
<organism evidence="2 3">
    <name type="scientific">Zizania palustris</name>
    <name type="common">Northern wild rice</name>
    <dbReference type="NCBI Taxonomy" id="103762"/>
    <lineage>
        <taxon>Eukaryota</taxon>
        <taxon>Viridiplantae</taxon>
        <taxon>Streptophyta</taxon>
        <taxon>Embryophyta</taxon>
        <taxon>Tracheophyta</taxon>
        <taxon>Spermatophyta</taxon>
        <taxon>Magnoliopsida</taxon>
        <taxon>Liliopsida</taxon>
        <taxon>Poales</taxon>
        <taxon>Poaceae</taxon>
        <taxon>BOP clade</taxon>
        <taxon>Oryzoideae</taxon>
        <taxon>Oryzeae</taxon>
        <taxon>Zizaniinae</taxon>
        <taxon>Zizania</taxon>
    </lineage>
</organism>
<dbReference type="GO" id="GO:0017056">
    <property type="term" value="F:structural constituent of nuclear pore"/>
    <property type="evidence" value="ECO:0007669"/>
    <property type="project" value="InterPro"/>
</dbReference>
<dbReference type="EMBL" id="JAAALK010000282">
    <property type="protein sequence ID" value="KAG8078516.1"/>
    <property type="molecule type" value="Genomic_DNA"/>
</dbReference>
<dbReference type="PANTHER" id="PTHR12084:SF0">
    <property type="entry name" value="NUCLEAR PORE GLYCOPROTEIN P62"/>
    <property type="match status" value="1"/>
</dbReference>
<reference evidence="2" key="1">
    <citation type="journal article" date="2021" name="bioRxiv">
        <title>Whole Genome Assembly and Annotation of Northern Wild Rice, Zizania palustris L., Supports a Whole Genome Duplication in the Zizania Genus.</title>
        <authorList>
            <person name="Haas M."/>
            <person name="Kono T."/>
            <person name="Macchietto M."/>
            <person name="Millas R."/>
            <person name="McGilp L."/>
            <person name="Shao M."/>
            <person name="Duquette J."/>
            <person name="Hirsch C.N."/>
            <person name="Kimball J."/>
        </authorList>
    </citation>
    <scope>NUCLEOTIDE SEQUENCE</scope>
    <source>
        <tissue evidence="2">Fresh leaf tissue</tissue>
    </source>
</reference>
<feature type="signal peptide" evidence="1">
    <location>
        <begin position="1"/>
        <end position="16"/>
    </location>
</feature>
<evidence type="ECO:0000256" key="1">
    <source>
        <dbReference type="SAM" id="SignalP"/>
    </source>
</evidence>
<dbReference type="AlphaFoldDB" id="A0A8J5T429"/>
<dbReference type="OrthoDB" id="344345at2759"/>
<dbReference type="Proteomes" id="UP000729402">
    <property type="component" value="Unassembled WGS sequence"/>
</dbReference>
<reference evidence="2" key="2">
    <citation type="submission" date="2021-02" db="EMBL/GenBank/DDBJ databases">
        <authorList>
            <person name="Kimball J.A."/>
            <person name="Haas M.W."/>
            <person name="Macchietto M."/>
            <person name="Kono T."/>
            <person name="Duquette J."/>
            <person name="Shao M."/>
        </authorList>
    </citation>
    <scope>NUCLEOTIDE SEQUENCE</scope>
    <source>
        <tissue evidence="2">Fresh leaf tissue</tissue>
    </source>
</reference>
<proteinExistence type="predicted"/>
<accession>A0A8J5T429</accession>
<keyword evidence="1" id="KW-0732">Signal</keyword>
<evidence type="ECO:0000313" key="2">
    <source>
        <dbReference type="EMBL" id="KAG8078517.1"/>
    </source>
</evidence>
<evidence type="ECO:0000313" key="3">
    <source>
        <dbReference type="Proteomes" id="UP000729402"/>
    </source>
</evidence>
<dbReference type="PANTHER" id="PTHR12084">
    <property type="entry name" value="NUCLEAR PORE GLYCOPROTEIN P62-RELATED"/>
    <property type="match status" value="1"/>
</dbReference>
<comment type="caution">
    <text evidence="2">The sequence shown here is derived from an EMBL/GenBank/DDBJ whole genome shotgun (WGS) entry which is preliminary data.</text>
</comment>
<dbReference type="GO" id="GO:0005543">
    <property type="term" value="F:phospholipid binding"/>
    <property type="evidence" value="ECO:0007669"/>
    <property type="project" value="TreeGrafter"/>
</dbReference>
<gene>
    <name evidence="2" type="ORF">GUJ93_ZPchr0007g3690</name>
</gene>